<dbReference type="PRINTS" id="PR00745">
    <property type="entry name" value="GLHYDRLASE39"/>
</dbReference>
<dbReference type="InterPro" id="IPR000514">
    <property type="entry name" value="Glyco_hydro_39"/>
</dbReference>
<keyword evidence="7" id="KW-1185">Reference proteome</keyword>
<evidence type="ECO:0000256" key="3">
    <source>
        <dbReference type="ARBA" id="ARBA00023295"/>
    </source>
</evidence>
<dbReference type="PANTHER" id="PTHR12631:SF10">
    <property type="entry name" value="BETA-XYLOSIDASE-LIKE PROTEIN-RELATED"/>
    <property type="match status" value="1"/>
</dbReference>
<dbReference type="PANTHER" id="PTHR12631">
    <property type="entry name" value="ALPHA-L-IDURONIDASE"/>
    <property type="match status" value="1"/>
</dbReference>
<accession>K9CRM7</accession>
<evidence type="ECO:0000313" key="7">
    <source>
        <dbReference type="Proteomes" id="UP000009887"/>
    </source>
</evidence>
<dbReference type="PATRIC" id="fig|883163.3.peg.4115"/>
<dbReference type="InterPro" id="IPR051923">
    <property type="entry name" value="Glycosyl_Hydrolase_39"/>
</dbReference>
<dbReference type="SUPFAM" id="SSF51445">
    <property type="entry name" value="(Trans)glycosidases"/>
    <property type="match status" value="1"/>
</dbReference>
<evidence type="ECO:0000256" key="1">
    <source>
        <dbReference type="ARBA" id="ARBA00008875"/>
    </source>
</evidence>
<dbReference type="Gene3D" id="3.20.20.80">
    <property type="entry name" value="Glycosidases"/>
    <property type="match status" value="1"/>
</dbReference>
<dbReference type="RefSeq" id="WP_004211912.1">
    <property type="nucleotide sequence ID" value="NZ_JH992904.1"/>
</dbReference>
<dbReference type="GO" id="GO:0004553">
    <property type="term" value="F:hydrolase activity, hydrolyzing O-glycosyl compounds"/>
    <property type="evidence" value="ECO:0007669"/>
    <property type="project" value="InterPro"/>
</dbReference>
<keyword evidence="3" id="KW-0326">Glycosidase</keyword>
<evidence type="ECO:0000256" key="4">
    <source>
        <dbReference type="PIRSR" id="PIRSR600514-1"/>
    </source>
</evidence>
<dbReference type="Pfam" id="PF01229">
    <property type="entry name" value="Glyco_hydro_39"/>
    <property type="match status" value="1"/>
</dbReference>
<dbReference type="SUPFAM" id="SSF51011">
    <property type="entry name" value="Glycosyl hydrolase domain"/>
    <property type="match status" value="1"/>
</dbReference>
<dbReference type="Proteomes" id="UP000009887">
    <property type="component" value="Unassembled WGS sequence"/>
</dbReference>
<dbReference type="InterPro" id="IPR006311">
    <property type="entry name" value="TAT_signal"/>
</dbReference>
<reference evidence="6 7" key="1">
    <citation type="submission" date="2012-09" db="EMBL/GenBank/DDBJ databases">
        <title>The Genome Sequence of Sphingobium yanoikuyae ATCC 51230.</title>
        <authorList>
            <consortium name="The Broad Institute Genome Sequencing Platform"/>
            <person name="Earl A."/>
            <person name="Ward D."/>
            <person name="Feldgarden M."/>
            <person name="Gevers D."/>
            <person name="Huys G."/>
            <person name="Walker B."/>
            <person name="Young S.K."/>
            <person name="Zeng Q."/>
            <person name="Gargeya S."/>
            <person name="Fitzgerald M."/>
            <person name="Haas B."/>
            <person name="Abouelleil A."/>
            <person name="Alvarado L."/>
            <person name="Arachchi H.M."/>
            <person name="Berlin A.M."/>
            <person name="Chapman S.B."/>
            <person name="Goldberg J."/>
            <person name="Griggs A."/>
            <person name="Gujja S."/>
            <person name="Hansen M."/>
            <person name="Howarth C."/>
            <person name="Imamovic A."/>
            <person name="Larimer J."/>
            <person name="McCowen C."/>
            <person name="Montmayeur A."/>
            <person name="Murphy C."/>
            <person name="Neiman D."/>
            <person name="Pearson M."/>
            <person name="Priest M."/>
            <person name="Roberts A."/>
            <person name="Saif S."/>
            <person name="Shea T."/>
            <person name="Sisk P."/>
            <person name="Sykes S."/>
            <person name="Wortman J."/>
            <person name="Nusbaum C."/>
            <person name="Birren B."/>
        </authorList>
    </citation>
    <scope>NUCLEOTIDE SEQUENCE [LARGE SCALE GENOMIC DNA]</scope>
    <source>
        <strain evidence="6 7">ATCC 51230</strain>
    </source>
</reference>
<evidence type="ECO:0000256" key="2">
    <source>
        <dbReference type="ARBA" id="ARBA00022801"/>
    </source>
</evidence>
<organism evidence="6 7">
    <name type="scientific">Sphingobium yanoikuyae ATCC 51230</name>
    <dbReference type="NCBI Taxonomy" id="883163"/>
    <lineage>
        <taxon>Bacteria</taxon>
        <taxon>Pseudomonadati</taxon>
        <taxon>Pseudomonadota</taxon>
        <taxon>Alphaproteobacteria</taxon>
        <taxon>Sphingomonadales</taxon>
        <taxon>Sphingomonadaceae</taxon>
        <taxon>Sphingobium</taxon>
    </lineage>
</organism>
<protein>
    <recommendedName>
        <fullName evidence="5">Glycosyl hydrolases family 39 N-terminal catalytic domain-containing protein</fullName>
    </recommendedName>
</protein>
<evidence type="ECO:0000259" key="5">
    <source>
        <dbReference type="Pfam" id="PF01229"/>
    </source>
</evidence>
<gene>
    <name evidence="6" type="ORF">HMPREF9718_04080</name>
</gene>
<comment type="caution">
    <text evidence="6">The sequence shown here is derived from an EMBL/GenBank/DDBJ whole genome shotgun (WGS) entry which is preliminary data.</text>
</comment>
<feature type="active site" description="Proton donor" evidence="4">
    <location>
        <position position="193"/>
    </location>
</feature>
<dbReference type="AlphaFoldDB" id="K9CRM7"/>
<feature type="domain" description="Glycosyl hydrolases family 39 N-terminal catalytic" evidence="5">
    <location>
        <begin position="37"/>
        <end position="482"/>
    </location>
</feature>
<proteinExistence type="inferred from homology"/>
<evidence type="ECO:0000313" key="6">
    <source>
        <dbReference type="EMBL" id="EKU73611.1"/>
    </source>
</evidence>
<dbReference type="InterPro" id="IPR017853">
    <property type="entry name" value="GH"/>
</dbReference>
<dbReference type="PROSITE" id="PS51318">
    <property type="entry name" value="TAT"/>
    <property type="match status" value="1"/>
</dbReference>
<dbReference type="GO" id="GO:0005975">
    <property type="term" value="P:carbohydrate metabolic process"/>
    <property type="evidence" value="ECO:0007669"/>
    <property type="project" value="InterPro"/>
</dbReference>
<dbReference type="PROSITE" id="PS01027">
    <property type="entry name" value="GLYCOSYL_HYDROL_F39"/>
    <property type="match status" value="1"/>
</dbReference>
<name>K9CRM7_SPHYA</name>
<dbReference type="InterPro" id="IPR049166">
    <property type="entry name" value="GH39_cat"/>
</dbReference>
<dbReference type="Gene3D" id="2.60.40.1500">
    <property type="entry name" value="Glycosyl hydrolase domain, family 39"/>
    <property type="match status" value="1"/>
</dbReference>
<sequence length="512" mass="56396">MNEDGLSRRAILGGGSIAALGAAVAPAVMAQDNLVPVRIDIRHKTGPLPHIWKECVGSDRAAITLRETWRNDLRRWTNEAGTQRVRFHGIFADEMAVMTPTILSRGKVTPNFQRVDQVYDGLLANNVKPFVELSFMPKGLAAGTTSFFFYGGIITPPKANDAWADFIKAFVTHLVARYGLAEVRQWPFEVWNEPNLSVFWTGTKEQYFEFYRVTALAIKSIDSQIQVGGPSTASVEWIADFASYCATSNTPVDFFTTHVYAGDSQDKLFGKGTARSSQNDVIPRAIRQARGQIDASPFAGKPLWITEWSSDSPAMITHVIKESLPYCQAMSPWVMSCEYEELGIADYILKEGDSGWGMISAGIAKPSFNTYKLLNALGPERLEADGPVLASRREDGMIAALVWNLADVTQPSGIPGLSHSRSVRGEAKSLLVDIAGARPGQSVSVRYVDQERGSPMPTWREMGSPQYPSRQQIDTLRERADIAPAQKMRLDRQGRLTLSLPPEGVALLELQG</sequence>
<comment type="similarity">
    <text evidence="1">Belongs to the glycosyl hydrolase 39 family.</text>
</comment>
<keyword evidence="2" id="KW-0378">Hydrolase</keyword>
<dbReference type="HOGENOM" id="CLU_028597_0_0_5"/>
<dbReference type="InterPro" id="IPR049165">
    <property type="entry name" value="GH39_as"/>
</dbReference>
<dbReference type="EMBL" id="AGZU01000015">
    <property type="protein sequence ID" value="EKU73611.1"/>
    <property type="molecule type" value="Genomic_DNA"/>
</dbReference>